<feature type="compositionally biased region" description="Polar residues" evidence="39">
    <location>
        <begin position="236"/>
        <end position="249"/>
    </location>
</feature>
<feature type="transmembrane region" description="Helical" evidence="40">
    <location>
        <begin position="481"/>
        <end position="504"/>
    </location>
</feature>
<evidence type="ECO:0000256" key="40">
    <source>
        <dbReference type="SAM" id="Phobius"/>
    </source>
</evidence>
<comment type="catalytic activity">
    <reaction evidence="25">
        <text>decanal + NADP(+) = (2E)-decenal + NADPH + H(+)</text>
        <dbReference type="Rhea" id="RHEA:50612"/>
        <dbReference type="ChEBI" id="CHEBI:15378"/>
        <dbReference type="ChEBI" id="CHEBI:31457"/>
        <dbReference type="ChEBI" id="CHEBI:57783"/>
        <dbReference type="ChEBI" id="CHEBI:58349"/>
        <dbReference type="ChEBI" id="CHEBI:133455"/>
    </reaction>
    <physiologicalReaction direction="right-to-left" evidence="25">
        <dbReference type="Rhea" id="RHEA:50614"/>
    </physiologicalReaction>
</comment>
<comment type="subunit">
    <text evidence="4">Monomer or homodimer.</text>
</comment>
<keyword evidence="43" id="KW-1185">Reference proteome</keyword>
<comment type="catalytic activity">
    <reaction evidence="32">
        <text>4-hydroxynonanal + NADP(+) = (E)-4-hydroxynon-2-enal + NADPH + H(+)</text>
        <dbReference type="Rhea" id="RHEA:64736"/>
        <dbReference type="ChEBI" id="CHEBI:15378"/>
        <dbReference type="ChEBI" id="CHEBI:57783"/>
        <dbReference type="ChEBI" id="CHEBI:58349"/>
        <dbReference type="ChEBI" id="CHEBI:58968"/>
        <dbReference type="ChEBI" id="CHEBI:156112"/>
    </reaction>
    <physiologicalReaction direction="right-to-left" evidence="32">
        <dbReference type="Rhea" id="RHEA:64738"/>
    </physiologicalReaction>
</comment>
<evidence type="ECO:0000256" key="9">
    <source>
        <dbReference type="ARBA" id="ARBA00022501"/>
    </source>
</evidence>
<evidence type="ECO:0000256" key="37">
    <source>
        <dbReference type="ARBA" id="ARBA00049179"/>
    </source>
</evidence>
<keyword evidence="10" id="KW-0597">Phosphoprotein</keyword>
<evidence type="ECO:0000256" key="34">
    <source>
        <dbReference type="ARBA" id="ARBA00048953"/>
    </source>
</evidence>
<comment type="catalytic activity">
    <reaction evidence="34">
        <text>6-trans-leukotriene B4 + NADP(+) = 12-oxo-(5S)-hydroxy-(6E,8E,10E,14Z)-eicosatetraenoate + NADPH + H(+)</text>
        <dbReference type="Rhea" id="RHEA:51204"/>
        <dbReference type="ChEBI" id="CHEBI:15378"/>
        <dbReference type="ChEBI" id="CHEBI:57783"/>
        <dbReference type="ChEBI" id="CHEBI:58349"/>
        <dbReference type="ChEBI" id="CHEBI:90723"/>
        <dbReference type="ChEBI" id="CHEBI:133974"/>
    </reaction>
    <physiologicalReaction direction="left-to-right" evidence="34">
        <dbReference type="Rhea" id="RHEA:51205"/>
    </physiologicalReaction>
</comment>
<comment type="subcellular location">
    <subcellularLocation>
        <location evidence="2">Cytoplasm</location>
    </subcellularLocation>
    <subcellularLocation>
        <location evidence="1">Membrane</location>
        <topology evidence="1">Multi-pass membrane protein</topology>
    </subcellularLocation>
</comment>
<comment type="catalytic activity">
    <reaction evidence="28">
        <text>13,14-dihydro-15-oxo-prostaglandin F1alpha + NADP(+) = 15-oxoprostaglandin F1alpha + NADPH + H(+)</text>
        <dbReference type="Rhea" id="RHEA:50592"/>
        <dbReference type="ChEBI" id="CHEBI:15378"/>
        <dbReference type="ChEBI" id="CHEBI:57783"/>
        <dbReference type="ChEBI" id="CHEBI:58349"/>
        <dbReference type="ChEBI" id="CHEBI:79072"/>
        <dbReference type="ChEBI" id="CHEBI:133411"/>
    </reaction>
    <physiologicalReaction direction="right-to-left" evidence="28">
        <dbReference type="Rhea" id="RHEA:50594"/>
    </physiologicalReaction>
</comment>
<keyword evidence="13" id="KW-0521">NADP</keyword>
<evidence type="ECO:0000256" key="5">
    <source>
        <dbReference type="ARBA" id="ARBA00011981"/>
    </source>
</evidence>
<feature type="transmembrane region" description="Helical" evidence="40">
    <location>
        <begin position="430"/>
        <end position="447"/>
    </location>
</feature>
<comment type="similarity">
    <text evidence="3">Belongs to the NADP-dependent oxidoreductase L4BD family.</text>
</comment>
<keyword evidence="19" id="KW-0379">Hydroxylation</keyword>
<dbReference type="InterPro" id="IPR045010">
    <property type="entry name" value="MDR_fam"/>
</dbReference>
<evidence type="ECO:0000256" key="7">
    <source>
        <dbReference type="ARBA" id="ARBA00020651"/>
    </source>
</evidence>
<evidence type="ECO:0000256" key="8">
    <source>
        <dbReference type="ARBA" id="ARBA00022490"/>
    </source>
</evidence>
<evidence type="ECO:0000256" key="27">
    <source>
        <dbReference type="ARBA" id="ARBA00047871"/>
    </source>
</evidence>
<dbReference type="STRING" id="6832.A0A553NZW9"/>
<keyword evidence="17" id="KW-0443">Lipid metabolism</keyword>
<evidence type="ECO:0000256" key="1">
    <source>
        <dbReference type="ARBA" id="ARBA00004141"/>
    </source>
</evidence>
<keyword evidence="18 40" id="KW-0472">Membrane</keyword>
<comment type="caution">
    <text evidence="42">The sequence shown here is derived from an EMBL/GenBank/DDBJ whole genome shotgun (WGS) entry which is preliminary data.</text>
</comment>
<dbReference type="Gene3D" id="3.40.50.720">
    <property type="entry name" value="NAD(P)-binding Rossmann-like Domain"/>
    <property type="match status" value="1"/>
</dbReference>
<keyword evidence="9" id="KW-0644">Prostaglandin metabolism</keyword>
<dbReference type="PANTHER" id="PTHR43205:SF7">
    <property type="entry name" value="PROSTAGLANDIN REDUCTASE 1"/>
    <property type="match status" value="1"/>
</dbReference>
<comment type="catalytic activity">
    <reaction evidence="38">
        <text>hexanal + NADP(+) = (E)-hex-2-enal + NADPH + H(+)</text>
        <dbReference type="Rhea" id="RHEA:50776"/>
        <dbReference type="ChEBI" id="CHEBI:15378"/>
        <dbReference type="ChEBI" id="CHEBI:28913"/>
        <dbReference type="ChEBI" id="CHEBI:57783"/>
        <dbReference type="ChEBI" id="CHEBI:58349"/>
        <dbReference type="ChEBI" id="CHEBI:88528"/>
    </reaction>
    <physiologicalReaction direction="right-to-left" evidence="38">
        <dbReference type="Rhea" id="RHEA:50778"/>
    </physiologicalReaction>
</comment>
<name>A0A553NZW9_TIGCA</name>
<evidence type="ECO:0000256" key="28">
    <source>
        <dbReference type="ARBA" id="ARBA00047878"/>
    </source>
</evidence>
<keyword evidence="12" id="KW-0276">Fatty acid metabolism</keyword>
<comment type="catalytic activity">
    <reaction evidence="26">
        <text>pentan-2-one + NADP(+) = (E)-pent-3-en-2-one + NADPH + H(+)</text>
        <dbReference type="Rhea" id="RHEA:50788"/>
        <dbReference type="ChEBI" id="CHEBI:15378"/>
        <dbReference type="ChEBI" id="CHEBI:16472"/>
        <dbReference type="ChEBI" id="CHEBI:57783"/>
        <dbReference type="ChEBI" id="CHEBI:58349"/>
        <dbReference type="ChEBI" id="CHEBI:145276"/>
    </reaction>
    <physiologicalReaction direction="right-to-left" evidence="26">
        <dbReference type="Rhea" id="RHEA:50790"/>
    </physiologicalReaction>
</comment>
<dbReference type="InterPro" id="IPR011032">
    <property type="entry name" value="GroES-like_sf"/>
</dbReference>
<sequence>MSEGLESEPLYMDGDYLNEYYDNDYPEPLWETVEDSDPTDDPAFSDHDQPWKMNHSLEEILEYCVQPTVRDAGLHIGKVVLWAGLFRLATQLSPSIRPWMRHTMAVITGLIAAAHFFYTNVAYLVCLACLSYLVLVVSHGIWGHWRGPLMTVTCLGFNLVAEFWLATPVDWHQIRGAQMILTMKMISLGFDFDRENQRLLKADREIDAAQAAVSATADSVAPGLRMRDRRAKRVPSPTNSTEASQNNSDQFQVDYRRRPTFFEHMGYAINPGTTVFGPWITYHDYMASFHRPKWNLTWLVKIVLCIVYGFMFLTISTCWNPWMIPDGVWRWWTAYRDAMSFRASHYFVSYISEATAVAAGFGLGEAGDWNLQVVHPHNIEVPRSLTEVVKSWNIPMHVWLKTYCFKVTRRFGTLVAVLTTYLASTMLHGLNFQLGAVLLSLGIYTFAEFKLRARLAEILQASVHASRVWGQKFKYPEGSMVSISINFIFGMLACFNLAYLGVMFNQDASMHLSSKDLFGFACHRFVIPQRHSNFGLHAALCAKINSNHRLCDPYNIFTTKPCKHLFLENKMVVGRRWVLKNHFDGVPKKEDFEIVSEELGDLEDGDIITETEFISVDPYQRPYSRTLTPPTTMMGSQVAKVIESKDPNFPVGSRVVSHTGWVERAKINPSKLAGARGLSGLTKAPEIGSLSPSLLLGACGMPGNTAYFGFLEICEPKKGENVFINGAAGAVGSLVGQIAKIKGCKVVGSAGTDEKVKWLTEECGFDYAFNYKKVSITEGLEKGFPSPAGIDCFFENVGGPDSSVVLSRMNTRGRVSVCGSISTYNDQEVTMAPSVQGSLVTKELKMEGFLVPRWKSRWNEGIIQMAQWIKEGQIKPKETILNGFEKTPEAFIGLFTGDNMGKMVVQVGKQ</sequence>
<keyword evidence="16" id="KW-0560">Oxidoreductase</keyword>
<evidence type="ECO:0000256" key="14">
    <source>
        <dbReference type="ARBA" id="ARBA00022989"/>
    </source>
</evidence>
<evidence type="ECO:0000256" key="10">
    <source>
        <dbReference type="ARBA" id="ARBA00022553"/>
    </source>
</evidence>
<evidence type="ECO:0000256" key="4">
    <source>
        <dbReference type="ARBA" id="ARBA00011852"/>
    </source>
</evidence>
<evidence type="ECO:0000256" key="22">
    <source>
        <dbReference type="ARBA" id="ARBA00032297"/>
    </source>
</evidence>
<evidence type="ECO:0000256" key="3">
    <source>
        <dbReference type="ARBA" id="ARBA00010460"/>
    </source>
</evidence>
<evidence type="ECO:0000256" key="30">
    <source>
        <dbReference type="ARBA" id="ARBA00048066"/>
    </source>
</evidence>
<dbReference type="GO" id="GO:0032440">
    <property type="term" value="F:2-alkenal reductase [NAD(P)H] activity"/>
    <property type="evidence" value="ECO:0007669"/>
    <property type="project" value="UniProtKB-EC"/>
</dbReference>
<dbReference type="AlphaFoldDB" id="A0A553NZW9"/>
<dbReference type="SUPFAM" id="SSF50129">
    <property type="entry name" value="GroES-like"/>
    <property type="match status" value="1"/>
</dbReference>
<dbReference type="GO" id="GO:0047522">
    <property type="term" value="F:15-oxoprostaglandin 13-reductase [NAD(P)+] activity"/>
    <property type="evidence" value="ECO:0007669"/>
    <property type="project" value="UniProtKB-EC"/>
</dbReference>
<dbReference type="Pfam" id="PF16884">
    <property type="entry name" value="ADH_N_2"/>
    <property type="match status" value="1"/>
</dbReference>
<evidence type="ECO:0000256" key="16">
    <source>
        <dbReference type="ARBA" id="ARBA00023002"/>
    </source>
</evidence>
<evidence type="ECO:0000256" key="26">
    <source>
        <dbReference type="ARBA" id="ARBA00047742"/>
    </source>
</evidence>
<evidence type="ECO:0000256" key="19">
    <source>
        <dbReference type="ARBA" id="ARBA00023278"/>
    </source>
</evidence>
<evidence type="ECO:0000256" key="32">
    <source>
        <dbReference type="ARBA" id="ARBA00048387"/>
    </source>
</evidence>
<evidence type="ECO:0000256" key="17">
    <source>
        <dbReference type="ARBA" id="ARBA00023098"/>
    </source>
</evidence>
<dbReference type="Pfam" id="PF03062">
    <property type="entry name" value="MBOAT"/>
    <property type="match status" value="1"/>
</dbReference>
<comment type="catalytic activity">
    <reaction evidence="35">
        <text>(5S,12S)-dihydroxy-(6E,10E,12E,14Z)-eicosatetraenoate + NADP(+) = 12-oxo-(5S)-hydroxy-(6E,8E,10E,14Z)-eicosatetraenoate + NADPH + H(+)</text>
        <dbReference type="Rhea" id="RHEA:51212"/>
        <dbReference type="ChEBI" id="CHEBI:15378"/>
        <dbReference type="ChEBI" id="CHEBI:57783"/>
        <dbReference type="ChEBI" id="CHEBI:58349"/>
        <dbReference type="ChEBI" id="CHEBI:133974"/>
        <dbReference type="ChEBI" id="CHEBI:133975"/>
    </reaction>
    <physiologicalReaction direction="left-to-right" evidence="35">
        <dbReference type="Rhea" id="RHEA:51213"/>
    </physiologicalReaction>
</comment>
<comment type="catalytic activity">
    <reaction evidence="37">
        <text>an n-alkanal + NADP(+) = an alk-2-enal + NADPH + H(+)</text>
        <dbReference type="Rhea" id="RHEA:13737"/>
        <dbReference type="ChEBI" id="CHEBI:12834"/>
        <dbReference type="ChEBI" id="CHEBI:13757"/>
        <dbReference type="ChEBI" id="CHEBI:15378"/>
        <dbReference type="ChEBI" id="CHEBI:57783"/>
        <dbReference type="ChEBI" id="CHEBI:58349"/>
        <dbReference type="EC" id="1.3.1.74"/>
    </reaction>
    <physiologicalReaction direction="right-to-left" evidence="37">
        <dbReference type="Rhea" id="RHEA:13739"/>
    </physiologicalReaction>
</comment>
<dbReference type="CDD" id="cd08294">
    <property type="entry name" value="leukotriene_B4_DH_like"/>
    <property type="match status" value="1"/>
</dbReference>
<feature type="region of interest" description="Disordered" evidence="39">
    <location>
        <begin position="226"/>
        <end position="249"/>
    </location>
</feature>
<evidence type="ECO:0000256" key="33">
    <source>
        <dbReference type="ARBA" id="ARBA00048591"/>
    </source>
</evidence>
<accession>A0A553NZW9</accession>
<organism evidence="42 43">
    <name type="scientific">Tigriopus californicus</name>
    <name type="common">Marine copepod</name>
    <dbReference type="NCBI Taxonomy" id="6832"/>
    <lineage>
        <taxon>Eukaryota</taxon>
        <taxon>Metazoa</taxon>
        <taxon>Ecdysozoa</taxon>
        <taxon>Arthropoda</taxon>
        <taxon>Crustacea</taxon>
        <taxon>Multicrustacea</taxon>
        <taxon>Hexanauplia</taxon>
        <taxon>Copepoda</taxon>
        <taxon>Harpacticoida</taxon>
        <taxon>Harpacticidae</taxon>
        <taxon>Tigriopus</taxon>
    </lineage>
</organism>
<evidence type="ECO:0000256" key="36">
    <source>
        <dbReference type="ARBA" id="ARBA00049070"/>
    </source>
</evidence>
<proteinExistence type="inferred from homology"/>
<comment type="catalytic activity">
    <reaction evidence="33">
        <text>20-hydroxy-leukotriene B4 + NADP(+) = 12-oxo-20-hydroxy-leukotriene B4 + NADPH + H(+)</text>
        <dbReference type="Rhea" id="RHEA:51208"/>
        <dbReference type="ChEBI" id="CHEBI:15378"/>
        <dbReference type="ChEBI" id="CHEBI:57460"/>
        <dbReference type="ChEBI" id="CHEBI:57783"/>
        <dbReference type="ChEBI" id="CHEBI:58349"/>
        <dbReference type="ChEBI" id="CHEBI:133346"/>
    </reaction>
    <physiologicalReaction direction="left-to-right" evidence="33">
        <dbReference type="Rhea" id="RHEA:51209"/>
    </physiologicalReaction>
</comment>
<feature type="domain" description="Enoyl reductase (ER)" evidence="41">
    <location>
        <begin position="585"/>
        <end position="905"/>
    </location>
</feature>
<dbReference type="SUPFAM" id="SSF51735">
    <property type="entry name" value="NAD(P)-binding Rossmann-fold domains"/>
    <property type="match status" value="1"/>
</dbReference>
<dbReference type="GO" id="GO:0005737">
    <property type="term" value="C:cytoplasm"/>
    <property type="evidence" value="ECO:0007669"/>
    <property type="project" value="UniProtKB-SubCell"/>
</dbReference>
<reference evidence="42 43" key="1">
    <citation type="journal article" date="2018" name="Nat. Ecol. Evol.">
        <title>Genomic signatures of mitonuclear coevolution across populations of Tigriopus californicus.</title>
        <authorList>
            <person name="Barreto F.S."/>
            <person name="Watson E.T."/>
            <person name="Lima T.G."/>
            <person name="Willett C.S."/>
            <person name="Edmands S."/>
            <person name="Li W."/>
            <person name="Burton R.S."/>
        </authorList>
    </citation>
    <scope>NUCLEOTIDE SEQUENCE [LARGE SCALE GENOMIC DNA]</scope>
    <source>
        <strain evidence="42 43">San Diego</strain>
    </source>
</reference>
<evidence type="ECO:0000256" key="31">
    <source>
        <dbReference type="ARBA" id="ARBA00048290"/>
    </source>
</evidence>
<dbReference type="InterPro" id="IPR013149">
    <property type="entry name" value="ADH-like_C"/>
</dbReference>
<dbReference type="InterPro" id="IPR014190">
    <property type="entry name" value="PTGR1"/>
</dbReference>
<dbReference type="InterPro" id="IPR004299">
    <property type="entry name" value="MBOAT_fam"/>
</dbReference>
<dbReference type="GO" id="GO:0016020">
    <property type="term" value="C:membrane"/>
    <property type="evidence" value="ECO:0007669"/>
    <property type="project" value="UniProtKB-SubCell"/>
</dbReference>
<dbReference type="InterPro" id="IPR020843">
    <property type="entry name" value="ER"/>
</dbReference>
<dbReference type="FunFam" id="3.40.50.720:FF:000121">
    <property type="entry name" value="Prostaglandin reductase 2"/>
    <property type="match status" value="1"/>
</dbReference>
<dbReference type="Gene3D" id="3.90.180.10">
    <property type="entry name" value="Medium-chain alcohol dehydrogenases, catalytic domain"/>
    <property type="match status" value="1"/>
</dbReference>
<evidence type="ECO:0000256" key="38">
    <source>
        <dbReference type="ARBA" id="ARBA00049368"/>
    </source>
</evidence>
<evidence type="ECO:0000256" key="39">
    <source>
        <dbReference type="SAM" id="MobiDB-lite"/>
    </source>
</evidence>
<gene>
    <name evidence="42" type="ORF">TCAL_07520</name>
</gene>
<evidence type="ECO:0000256" key="25">
    <source>
        <dbReference type="ARBA" id="ARBA00047617"/>
    </source>
</evidence>
<comment type="catalytic activity">
    <reaction evidence="29">
        <text>dodecanal + NADP(+) = (2E)-dodecenal + NADPH + H(+)</text>
        <dbReference type="Rhea" id="RHEA:50784"/>
        <dbReference type="ChEBI" id="CHEBI:15378"/>
        <dbReference type="ChEBI" id="CHEBI:27836"/>
        <dbReference type="ChEBI" id="CHEBI:57783"/>
        <dbReference type="ChEBI" id="CHEBI:58349"/>
        <dbReference type="ChEBI" id="CHEBI:133741"/>
    </reaction>
    <physiologicalReaction direction="right-to-left" evidence="29">
        <dbReference type="Rhea" id="RHEA:50786"/>
    </physiologicalReaction>
</comment>
<dbReference type="EC" id="1.3.1.74" evidence="6"/>
<feature type="transmembrane region" description="Helical" evidence="40">
    <location>
        <begin position="298"/>
        <end position="322"/>
    </location>
</feature>
<dbReference type="EMBL" id="VCGU01000009">
    <property type="protein sequence ID" value="TRY70912.1"/>
    <property type="molecule type" value="Genomic_DNA"/>
</dbReference>
<dbReference type="Proteomes" id="UP000318571">
    <property type="component" value="Chromosome 9"/>
</dbReference>
<evidence type="ECO:0000313" key="43">
    <source>
        <dbReference type="Proteomes" id="UP000318571"/>
    </source>
</evidence>
<dbReference type="EC" id="1.3.1.48" evidence="5"/>
<evidence type="ECO:0000256" key="11">
    <source>
        <dbReference type="ARBA" id="ARBA00022692"/>
    </source>
</evidence>
<keyword evidence="15" id="KW-0007">Acetylation</keyword>
<protein>
    <recommendedName>
        <fullName evidence="7">Prostaglandin reductase 1</fullName>
        <ecNumber evidence="5">1.3.1.48</ecNumber>
        <ecNumber evidence="6">1.3.1.74</ecNumber>
    </recommendedName>
    <alternativeName>
        <fullName evidence="23">15-oxoprostaglandin 13-reductase</fullName>
    </alternativeName>
    <alternativeName>
        <fullName evidence="21">Dithiolethione-inducible gene 1 protein</fullName>
    </alternativeName>
    <alternativeName>
        <fullName evidence="20">Leukotriene B4 12-hydroxydehydrogenase</fullName>
    </alternativeName>
    <alternativeName>
        <fullName evidence="22">NAD(P)H-dependent alkenal/one oxidoreductase</fullName>
    </alternativeName>
</protein>
<dbReference type="GO" id="GO:0006693">
    <property type="term" value="P:prostaglandin metabolic process"/>
    <property type="evidence" value="ECO:0007669"/>
    <property type="project" value="UniProtKB-KW"/>
</dbReference>
<evidence type="ECO:0000256" key="13">
    <source>
        <dbReference type="ARBA" id="ARBA00022857"/>
    </source>
</evidence>
<feature type="transmembrane region" description="Helical" evidence="40">
    <location>
        <begin position="122"/>
        <end position="142"/>
    </location>
</feature>
<dbReference type="PANTHER" id="PTHR43205">
    <property type="entry name" value="PROSTAGLANDIN REDUCTASE"/>
    <property type="match status" value="1"/>
</dbReference>
<evidence type="ECO:0000256" key="15">
    <source>
        <dbReference type="ARBA" id="ARBA00022990"/>
    </source>
</evidence>
<comment type="catalytic activity">
    <reaction evidence="36">
        <text>13,14-dihydro-15-oxo-prostaglandin E1 + NADP(+) = 15-oxoprostaglandin E1 + NADPH + H(+)</text>
        <dbReference type="Rhea" id="RHEA:50584"/>
        <dbReference type="ChEBI" id="CHEBI:15378"/>
        <dbReference type="ChEBI" id="CHEBI:57401"/>
        <dbReference type="ChEBI" id="CHEBI:57783"/>
        <dbReference type="ChEBI" id="CHEBI:58349"/>
        <dbReference type="ChEBI" id="CHEBI:133408"/>
    </reaction>
    <physiologicalReaction direction="right-to-left" evidence="36">
        <dbReference type="Rhea" id="RHEA:50586"/>
    </physiologicalReaction>
</comment>
<dbReference type="InterPro" id="IPR041694">
    <property type="entry name" value="ADH_N_2"/>
</dbReference>
<comment type="catalytic activity">
    <reaction evidence="31">
        <text>13,14-dihydro-15-oxo-PGF2alpha + NADP(+) = 15-oxoprostaglandin F2alpha + NADPH + H(+)</text>
        <dbReference type="Rhea" id="RHEA:50588"/>
        <dbReference type="ChEBI" id="CHEBI:15378"/>
        <dbReference type="ChEBI" id="CHEBI:57783"/>
        <dbReference type="ChEBI" id="CHEBI:58349"/>
        <dbReference type="ChEBI" id="CHEBI:133374"/>
        <dbReference type="ChEBI" id="CHEBI:133409"/>
    </reaction>
    <physiologicalReaction direction="right-to-left" evidence="31">
        <dbReference type="Rhea" id="RHEA:50590"/>
    </physiologicalReaction>
</comment>
<evidence type="ECO:0000256" key="20">
    <source>
        <dbReference type="ARBA" id="ARBA00031851"/>
    </source>
</evidence>
<keyword evidence="8" id="KW-0963">Cytoplasm</keyword>
<evidence type="ECO:0000259" key="41">
    <source>
        <dbReference type="SMART" id="SM00829"/>
    </source>
</evidence>
<comment type="catalytic activity">
    <reaction evidence="27">
        <text>leukotriene B4 + NADP(+) = 12-oxo-leukotriene B4 + NADPH + H(+)</text>
        <dbReference type="Rhea" id="RHEA:50608"/>
        <dbReference type="ChEBI" id="CHEBI:15378"/>
        <dbReference type="ChEBI" id="CHEBI:57461"/>
        <dbReference type="ChEBI" id="CHEBI:57783"/>
        <dbReference type="ChEBI" id="CHEBI:58349"/>
        <dbReference type="ChEBI" id="CHEBI:133309"/>
    </reaction>
    <physiologicalReaction direction="left-to-right" evidence="27">
        <dbReference type="Rhea" id="RHEA:50609"/>
    </physiologicalReaction>
</comment>
<evidence type="ECO:0000313" key="42">
    <source>
        <dbReference type="EMBL" id="TRY70912.1"/>
    </source>
</evidence>
<dbReference type="SMART" id="SM00829">
    <property type="entry name" value="PKS_ER"/>
    <property type="match status" value="1"/>
</dbReference>
<evidence type="ECO:0000256" key="35">
    <source>
        <dbReference type="ARBA" id="ARBA00049068"/>
    </source>
</evidence>
<comment type="catalytic activity">
    <reaction evidence="24">
        <text>octanal + NADP(+) = (2E)-octenal + NADPH + H(+)</text>
        <dbReference type="Rhea" id="RHEA:50780"/>
        <dbReference type="ChEBI" id="CHEBI:15378"/>
        <dbReference type="ChEBI" id="CHEBI:17935"/>
        <dbReference type="ChEBI" id="CHEBI:57783"/>
        <dbReference type="ChEBI" id="CHEBI:58349"/>
        <dbReference type="ChEBI" id="CHEBI:61748"/>
    </reaction>
    <physiologicalReaction direction="right-to-left" evidence="24">
        <dbReference type="Rhea" id="RHEA:50782"/>
    </physiologicalReaction>
</comment>
<evidence type="ECO:0000256" key="21">
    <source>
        <dbReference type="ARBA" id="ARBA00032255"/>
    </source>
</evidence>
<comment type="catalytic activity">
    <reaction evidence="30">
        <text>nonan-2-one + NADP(+) = (3E)-nonen-2-one + NADPH + H(+)</text>
        <dbReference type="Rhea" id="RHEA:50616"/>
        <dbReference type="ChEBI" id="CHEBI:15378"/>
        <dbReference type="ChEBI" id="CHEBI:57783"/>
        <dbReference type="ChEBI" id="CHEBI:58349"/>
        <dbReference type="ChEBI" id="CHEBI:77927"/>
        <dbReference type="ChEBI" id="CHEBI:133457"/>
    </reaction>
    <physiologicalReaction direction="right-to-left" evidence="30">
        <dbReference type="Rhea" id="RHEA:50618"/>
    </physiologicalReaction>
</comment>
<evidence type="ECO:0000256" key="29">
    <source>
        <dbReference type="ARBA" id="ARBA00047903"/>
    </source>
</evidence>
<dbReference type="InterPro" id="IPR036291">
    <property type="entry name" value="NAD(P)-bd_dom_sf"/>
</dbReference>
<evidence type="ECO:0000256" key="18">
    <source>
        <dbReference type="ARBA" id="ARBA00023136"/>
    </source>
</evidence>
<evidence type="ECO:0000256" key="24">
    <source>
        <dbReference type="ARBA" id="ARBA00047461"/>
    </source>
</evidence>
<evidence type="ECO:0000256" key="12">
    <source>
        <dbReference type="ARBA" id="ARBA00022832"/>
    </source>
</evidence>
<dbReference type="Pfam" id="PF00107">
    <property type="entry name" value="ADH_zinc_N"/>
    <property type="match status" value="1"/>
</dbReference>
<evidence type="ECO:0000256" key="23">
    <source>
        <dbReference type="ARBA" id="ARBA00033119"/>
    </source>
</evidence>
<keyword evidence="14 40" id="KW-1133">Transmembrane helix</keyword>
<evidence type="ECO:0000256" key="6">
    <source>
        <dbReference type="ARBA" id="ARBA00012410"/>
    </source>
</evidence>
<evidence type="ECO:0000256" key="2">
    <source>
        <dbReference type="ARBA" id="ARBA00004496"/>
    </source>
</evidence>
<keyword evidence="11 40" id="KW-0812">Transmembrane</keyword>